<keyword evidence="1" id="KW-0418">Kinase</keyword>
<organism evidence="1 2">
    <name type="scientific">Salibacterium halotolerans</name>
    <dbReference type="NCBI Taxonomy" id="1884432"/>
    <lineage>
        <taxon>Bacteria</taxon>
        <taxon>Bacillati</taxon>
        <taxon>Bacillota</taxon>
        <taxon>Bacilli</taxon>
        <taxon>Bacillales</taxon>
        <taxon>Bacillaceae</taxon>
    </lineage>
</organism>
<dbReference type="RefSeq" id="WP_093335206.1">
    <property type="nucleotide sequence ID" value="NZ_FOXD01000003.1"/>
</dbReference>
<dbReference type="Gene3D" id="3.40.50.300">
    <property type="entry name" value="P-loop containing nucleotide triphosphate hydrolases"/>
    <property type="match status" value="1"/>
</dbReference>
<sequence>MIFVGGIHGVGKGYFCNKIAELFNISHYTASDLISLKSHNKLSKNKKVHNAEKNQFLLLLAIKELSLKNTPFLLDGHFSLLNHKNEITDVPIKTFQELKPLTIIVLENKIETIQGNLKKRDGKVYERKLLGDFQTREKTYSREIANLLDIPYKNCDLSKPLFEIENFLIEDLKKFN</sequence>
<dbReference type="InterPro" id="IPR027417">
    <property type="entry name" value="P-loop_NTPase"/>
</dbReference>
<dbReference type="SUPFAM" id="SSF52540">
    <property type="entry name" value="P-loop containing nucleoside triphosphate hydrolases"/>
    <property type="match status" value="1"/>
</dbReference>
<keyword evidence="1" id="KW-0808">Transferase</keyword>
<dbReference type="Proteomes" id="UP000198892">
    <property type="component" value="Unassembled WGS sequence"/>
</dbReference>
<dbReference type="OrthoDB" id="1850524at2"/>
<dbReference type="AlphaFoldDB" id="A0A1I5N904"/>
<gene>
    <name evidence="1" type="ORF">SAMN05518683_10341</name>
</gene>
<evidence type="ECO:0000313" key="1">
    <source>
        <dbReference type="EMBL" id="SFP18213.1"/>
    </source>
</evidence>
<reference evidence="2" key="1">
    <citation type="submission" date="2016-10" db="EMBL/GenBank/DDBJ databases">
        <authorList>
            <person name="Varghese N."/>
            <person name="Submissions S."/>
        </authorList>
    </citation>
    <scope>NUCLEOTIDE SEQUENCE [LARGE SCALE GENOMIC DNA]</scope>
    <source>
        <strain evidence="2">S7</strain>
    </source>
</reference>
<dbReference type="EMBL" id="FOXD01000003">
    <property type="protein sequence ID" value="SFP18213.1"/>
    <property type="molecule type" value="Genomic_DNA"/>
</dbReference>
<keyword evidence="2" id="KW-1185">Reference proteome</keyword>
<dbReference type="Pfam" id="PF13207">
    <property type="entry name" value="AAA_17"/>
    <property type="match status" value="1"/>
</dbReference>
<proteinExistence type="predicted"/>
<dbReference type="GO" id="GO:0016301">
    <property type="term" value="F:kinase activity"/>
    <property type="evidence" value="ECO:0007669"/>
    <property type="project" value="UniProtKB-KW"/>
</dbReference>
<name>A0A1I5N904_9BACI</name>
<protein>
    <submittedName>
        <fullName evidence="1">Adenylate kinase</fullName>
    </submittedName>
</protein>
<evidence type="ECO:0000313" key="2">
    <source>
        <dbReference type="Proteomes" id="UP000198892"/>
    </source>
</evidence>
<dbReference type="STRING" id="1884432.SAMN05518683_10341"/>
<accession>A0A1I5N904</accession>